<dbReference type="GO" id="GO:0008379">
    <property type="term" value="F:thioredoxin peroxidase activity"/>
    <property type="evidence" value="ECO:0007669"/>
    <property type="project" value="InterPro"/>
</dbReference>
<dbReference type="AlphaFoldDB" id="A0AAE5YH23"/>
<evidence type="ECO:0000256" key="2">
    <source>
        <dbReference type="ARBA" id="ARBA00022862"/>
    </source>
</evidence>
<organism evidence="7 9">
    <name type="scientific">Campylobacter volucris</name>
    <dbReference type="NCBI Taxonomy" id="1031542"/>
    <lineage>
        <taxon>Bacteria</taxon>
        <taxon>Pseudomonadati</taxon>
        <taxon>Campylobacterota</taxon>
        <taxon>Epsilonproteobacteria</taxon>
        <taxon>Campylobacterales</taxon>
        <taxon>Campylobacteraceae</taxon>
        <taxon>Campylobacter</taxon>
    </lineage>
</organism>
<dbReference type="Proteomes" id="UP000293421">
    <property type="component" value="Chromosome"/>
</dbReference>
<reference evidence="7 9" key="1">
    <citation type="submission" date="2019-02" db="EMBL/GenBank/DDBJ databases">
        <title>Use of ANI for Rapid Identification of Enteric Bacteria.</title>
        <authorList>
            <person name="Pruckler J."/>
            <person name="Lane C."/>
            <person name="Aubert R."/>
        </authorList>
    </citation>
    <scope>NUCLEOTIDE SEQUENCE [LARGE SCALE GENOMIC DNA]</scope>
    <source>
        <strain evidence="7 9">2014D-0083</strain>
    </source>
</reference>
<dbReference type="EMBL" id="CP037746">
    <property type="protein sequence ID" value="QBL13146.1"/>
    <property type="molecule type" value="Genomic_DNA"/>
</dbReference>
<evidence type="ECO:0000313" key="9">
    <source>
        <dbReference type="Proteomes" id="UP000293421"/>
    </source>
</evidence>
<sequence>MAIVKFKNQEIKLLGNELNIGDNAPKLTLKTKNLASIEIAPAGKTQILLSVPSLDTPVCSKQAKETNKKLASMKNIEVILISMDLPFAMDRFCATEGIANIMFASDFAFKEFGLKYGTLIGSSIFAGLLTRAIFVVKNGKIVYKQFSKDVMEKLDFKDLEIFMYENYGYSLPHSSKLVTTNSSLGASMKQDFSFKNNKST</sequence>
<dbReference type="InterPro" id="IPR050455">
    <property type="entry name" value="Tpx_Peroxidase_subfamily"/>
</dbReference>
<dbReference type="InterPro" id="IPR013740">
    <property type="entry name" value="Redoxin"/>
</dbReference>
<dbReference type="PROSITE" id="PS51352">
    <property type="entry name" value="THIOREDOXIN_2"/>
    <property type="match status" value="1"/>
</dbReference>
<protein>
    <submittedName>
        <fullName evidence="7">Thiol peroxidase</fullName>
        <ecNumber evidence="7">1.11.1.-</ecNumber>
    </submittedName>
</protein>
<keyword evidence="4" id="KW-1015">Disulfide bond</keyword>
<keyword evidence="2" id="KW-0049">Antioxidant</keyword>
<dbReference type="PANTHER" id="PTHR43110:SF1">
    <property type="entry name" value="THIOL PEROXIDASE"/>
    <property type="match status" value="1"/>
</dbReference>
<dbReference type="Pfam" id="PF08534">
    <property type="entry name" value="Redoxin"/>
    <property type="match status" value="1"/>
</dbReference>
<reference evidence="8 10" key="2">
    <citation type="submission" date="2019-08" db="EMBL/GenBank/DDBJ databases">
        <title>Rapid identification of Enteric Bacteria from Whole Genome Sequences (WGS) using Average Nucleotide Identity (ANI).</title>
        <authorList>
            <person name="Lane C."/>
        </authorList>
    </citation>
    <scope>NUCLEOTIDE SEQUENCE [LARGE SCALE GENOMIC DNA]</scope>
    <source>
        <strain evidence="8 10">2010D-8464</strain>
    </source>
</reference>
<dbReference type="PROSITE" id="PS01265">
    <property type="entry name" value="TPX"/>
    <property type="match status" value="1"/>
</dbReference>
<dbReference type="InterPro" id="IPR018219">
    <property type="entry name" value="Tpx_CS"/>
</dbReference>
<evidence type="ECO:0000313" key="7">
    <source>
        <dbReference type="EMBL" id="QBL13146.1"/>
    </source>
</evidence>
<gene>
    <name evidence="7" type="ORF">A9460_01910</name>
    <name evidence="8" type="ORF">FVD15_00595</name>
</gene>
<evidence type="ECO:0000259" key="6">
    <source>
        <dbReference type="PROSITE" id="PS51352"/>
    </source>
</evidence>
<keyword evidence="10" id="KW-1185">Reference proteome</keyword>
<dbReference type="NCBIfam" id="NF001808">
    <property type="entry name" value="PRK00522.1"/>
    <property type="match status" value="1"/>
</dbReference>
<accession>A0AAE5YH23</accession>
<evidence type="ECO:0000256" key="3">
    <source>
        <dbReference type="ARBA" id="ARBA00023002"/>
    </source>
</evidence>
<dbReference type="EC" id="1.11.1.-" evidence="7"/>
<dbReference type="Gene3D" id="3.40.30.10">
    <property type="entry name" value="Glutaredoxin"/>
    <property type="match status" value="1"/>
</dbReference>
<proteinExistence type="predicted"/>
<keyword evidence="3 7" id="KW-0560">Oxidoreductase</keyword>
<name>A0AAE5YH23_9BACT</name>
<evidence type="ECO:0000313" key="8">
    <source>
        <dbReference type="EMBL" id="TXK71371.1"/>
    </source>
</evidence>
<evidence type="ECO:0000256" key="1">
    <source>
        <dbReference type="ARBA" id="ARBA00022559"/>
    </source>
</evidence>
<dbReference type="InterPro" id="IPR013766">
    <property type="entry name" value="Thioredoxin_domain"/>
</dbReference>
<dbReference type="CDD" id="cd03014">
    <property type="entry name" value="PRX_Atyp2cys"/>
    <property type="match status" value="1"/>
</dbReference>
<evidence type="ECO:0000256" key="5">
    <source>
        <dbReference type="ARBA" id="ARBA00023284"/>
    </source>
</evidence>
<keyword evidence="1 7" id="KW-0575">Peroxidase</keyword>
<dbReference type="PANTHER" id="PTHR43110">
    <property type="entry name" value="THIOL PEROXIDASE"/>
    <property type="match status" value="1"/>
</dbReference>
<keyword evidence="5" id="KW-0676">Redox-active center</keyword>
<feature type="domain" description="Thioredoxin" evidence="6">
    <location>
        <begin position="18"/>
        <end position="168"/>
    </location>
</feature>
<dbReference type="InterPro" id="IPR002065">
    <property type="entry name" value="TPX"/>
</dbReference>
<dbReference type="SUPFAM" id="SSF52833">
    <property type="entry name" value="Thioredoxin-like"/>
    <property type="match status" value="1"/>
</dbReference>
<dbReference type="EMBL" id="VRMB01000004">
    <property type="protein sequence ID" value="TXK71371.1"/>
    <property type="molecule type" value="Genomic_DNA"/>
</dbReference>
<evidence type="ECO:0000313" key="10">
    <source>
        <dbReference type="Proteomes" id="UP000321325"/>
    </source>
</evidence>
<dbReference type="InterPro" id="IPR036249">
    <property type="entry name" value="Thioredoxin-like_sf"/>
</dbReference>
<evidence type="ECO:0000256" key="4">
    <source>
        <dbReference type="ARBA" id="ARBA00023157"/>
    </source>
</evidence>
<dbReference type="Proteomes" id="UP000321325">
    <property type="component" value="Unassembled WGS sequence"/>
</dbReference>